<proteinExistence type="predicted"/>
<dbReference type="EMBL" id="CDRZ01000252">
    <property type="protein sequence ID" value="CEO89643.1"/>
    <property type="molecule type" value="Genomic_DNA"/>
</dbReference>
<keyword evidence="1" id="KW-0456">Lyase</keyword>
<protein>
    <submittedName>
        <fullName evidence="1">Pyruvate formate-lyase activating enzyme (Part 1)</fullName>
    </submittedName>
</protein>
<sequence>MRSNGRILAVDIGAGTQDILLYEDGIPVENCVKLVIPSATSMVAGKIARATAAGKDIFLAGHLMGGGSSVKAMKNHLAAGLHVYATSAAAKTVRDDPREVESMGVEIVDGLPNNDCEKIELRDMDLDRLGKALSFFDVSLPDVVAVAVQDHGEIIGRSNRKFRFEHWERFLKSEGRLSDLIYRDNVPSYLTRMLAVQEDVPGAFVMDTGAAAIRGALLDPVVGSRQEDGVLVVNVGNQHTLAALLKGERDLGDL</sequence>
<dbReference type="Proteomes" id="UP000046155">
    <property type="component" value="Unassembled WGS sequence"/>
</dbReference>
<gene>
    <name evidence="1" type="ORF">SSCH_540021</name>
</gene>
<evidence type="ECO:0000313" key="2">
    <source>
        <dbReference type="Proteomes" id="UP000046155"/>
    </source>
</evidence>
<keyword evidence="1" id="KW-0670">Pyruvate</keyword>
<dbReference type="InterPro" id="IPR014846">
    <property type="entry name" value="DUF1786_pyruvate_format-lyase"/>
</dbReference>
<dbReference type="Pfam" id="PF08735">
    <property type="entry name" value="DUF1786"/>
    <property type="match status" value="1"/>
</dbReference>
<evidence type="ECO:0000313" key="1">
    <source>
        <dbReference type="EMBL" id="CEO89643.1"/>
    </source>
</evidence>
<keyword evidence="2" id="KW-1185">Reference proteome</keyword>
<dbReference type="AlphaFoldDB" id="A0A0B7MN43"/>
<dbReference type="GO" id="GO:0016829">
    <property type="term" value="F:lyase activity"/>
    <property type="evidence" value="ECO:0007669"/>
    <property type="project" value="UniProtKB-KW"/>
</dbReference>
<name>A0A0B7MN43_9FIRM</name>
<organism evidence="1 2">
    <name type="scientific">Syntrophaceticus schinkii</name>
    <dbReference type="NCBI Taxonomy" id="499207"/>
    <lineage>
        <taxon>Bacteria</taxon>
        <taxon>Bacillati</taxon>
        <taxon>Bacillota</taxon>
        <taxon>Clostridia</taxon>
        <taxon>Thermoanaerobacterales</taxon>
        <taxon>Thermoanaerobacterales Family III. Incertae Sedis</taxon>
        <taxon>Syntrophaceticus</taxon>
    </lineage>
</organism>
<reference evidence="2" key="1">
    <citation type="submission" date="2015-01" db="EMBL/GenBank/DDBJ databases">
        <authorList>
            <person name="Manzoor Shahid"/>
            <person name="Zubair Saima"/>
        </authorList>
    </citation>
    <scope>NUCLEOTIDE SEQUENCE [LARGE SCALE GENOMIC DNA]</scope>
    <source>
        <strain evidence="2">Sp3</strain>
    </source>
</reference>
<accession>A0A0B7MN43</accession>
<dbReference type="RefSeq" id="WP_269746188.1">
    <property type="nucleotide sequence ID" value="NZ_CDRZ01000252.1"/>
</dbReference>